<comment type="caution">
    <text evidence="4">The sequence shown here is derived from an EMBL/GenBank/DDBJ whole genome shotgun (WGS) entry which is preliminary data.</text>
</comment>
<feature type="compositionally biased region" description="Low complexity" evidence="2">
    <location>
        <begin position="745"/>
        <end position="756"/>
    </location>
</feature>
<evidence type="ECO:0000259" key="3">
    <source>
        <dbReference type="PROSITE" id="PS50940"/>
    </source>
</evidence>
<dbReference type="SUPFAM" id="SSF57625">
    <property type="entry name" value="Invertebrate chitin-binding proteins"/>
    <property type="match status" value="1"/>
</dbReference>
<reference evidence="4" key="1">
    <citation type="journal article" date="2024" name="Gigascience">
        <title>Chromosome-level genome of the poultry shaft louse Menopon gallinae provides insight into the host-switching and adaptive evolution of parasitic lice.</title>
        <authorList>
            <person name="Xu Y."/>
            <person name="Ma L."/>
            <person name="Liu S."/>
            <person name="Liang Y."/>
            <person name="Liu Q."/>
            <person name="He Z."/>
            <person name="Tian L."/>
            <person name="Duan Y."/>
            <person name="Cai W."/>
            <person name="Li H."/>
            <person name="Song F."/>
        </authorList>
    </citation>
    <scope>NUCLEOTIDE SEQUENCE</scope>
    <source>
        <strain evidence="4">Cailab_2023a</strain>
    </source>
</reference>
<feature type="compositionally biased region" description="Polar residues" evidence="2">
    <location>
        <begin position="181"/>
        <end position="208"/>
    </location>
</feature>
<dbReference type="SMART" id="SM00494">
    <property type="entry name" value="ChtBD2"/>
    <property type="match status" value="1"/>
</dbReference>
<feature type="region of interest" description="Disordered" evidence="2">
    <location>
        <begin position="745"/>
        <end position="776"/>
    </location>
</feature>
<feature type="region of interest" description="Disordered" evidence="2">
    <location>
        <begin position="635"/>
        <end position="656"/>
    </location>
</feature>
<dbReference type="EMBL" id="JARGDH010000002">
    <property type="protein sequence ID" value="KAL0275909.1"/>
    <property type="molecule type" value="Genomic_DNA"/>
</dbReference>
<feature type="compositionally biased region" description="Basic and acidic residues" evidence="2">
    <location>
        <begin position="270"/>
        <end position="279"/>
    </location>
</feature>
<gene>
    <name evidence="4" type="ORF">PYX00_003627</name>
</gene>
<feature type="compositionally biased region" description="Basic and acidic residues" evidence="2">
    <location>
        <begin position="157"/>
        <end position="175"/>
    </location>
</feature>
<dbReference type="Pfam" id="PF01607">
    <property type="entry name" value="CBM_14"/>
    <property type="match status" value="1"/>
</dbReference>
<dbReference type="AlphaFoldDB" id="A0AAW2I145"/>
<dbReference type="GO" id="GO:0008061">
    <property type="term" value="F:chitin binding"/>
    <property type="evidence" value="ECO:0007669"/>
    <property type="project" value="InterPro"/>
</dbReference>
<feature type="region of interest" description="Disordered" evidence="2">
    <location>
        <begin position="410"/>
        <end position="436"/>
    </location>
</feature>
<feature type="region of interest" description="Disordered" evidence="2">
    <location>
        <begin position="248"/>
        <end position="289"/>
    </location>
</feature>
<name>A0AAW2I145_9NEOP</name>
<protein>
    <recommendedName>
        <fullName evidence="3">Chitin-binding type-2 domain-containing protein</fullName>
    </recommendedName>
</protein>
<organism evidence="4">
    <name type="scientific">Menopon gallinae</name>
    <name type="common">poultry shaft louse</name>
    <dbReference type="NCBI Taxonomy" id="328185"/>
    <lineage>
        <taxon>Eukaryota</taxon>
        <taxon>Metazoa</taxon>
        <taxon>Ecdysozoa</taxon>
        <taxon>Arthropoda</taxon>
        <taxon>Hexapoda</taxon>
        <taxon>Insecta</taxon>
        <taxon>Pterygota</taxon>
        <taxon>Neoptera</taxon>
        <taxon>Paraneoptera</taxon>
        <taxon>Psocodea</taxon>
        <taxon>Troctomorpha</taxon>
        <taxon>Phthiraptera</taxon>
        <taxon>Amblycera</taxon>
        <taxon>Menoponidae</taxon>
        <taxon>Menopon</taxon>
    </lineage>
</organism>
<evidence type="ECO:0000256" key="2">
    <source>
        <dbReference type="SAM" id="MobiDB-lite"/>
    </source>
</evidence>
<evidence type="ECO:0000313" key="4">
    <source>
        <dbReference type="EMBL" id="KAL0275909.1"/>
    </source>
</evidence>
<feature type="domain" description="Chitin-binding type-2" evidence="3">
    <location>
        <begin position="18"/>
        <end position="76"/>
    </location>
</feature>
<feature type="compositionally biased region" description="Polar residues" evidence="2">
    <location>
        <begin position="257"/>
        <end position="269"/>
    </location>
</feature>
<accession>A0AAW2I145</accession>
<sequence length="776" mass="87807">MGRPGIDFPVLRNIPATDFNCRDVKRPGYYADLATDCQVFHICDGGRKISFLCPNGTIFRQSHLICDWWFRVDCGKSVELYEESAEQLAADQKIYQARSIERERRRKLGKTATDGGEDFSDGEVYALDEPYDGRSRNRNSKKVADSKSAEKFPSYYRGKDDNRRPGDKAFNRGKDGAGFNNEGSFNGNYQANSYTSEPPNYPTQNFKSRGSGDGNRFRENIQGAESGSLVDNLRNSARSENALHFDAKPPEFKLRVPTSTERPTFNDFRTSTESRRQDFFRPSTARPDTGKRLFENVASTTPQPLRSQNLIRTTPKYFTTEKRVAPEQNSFFSTTERRFTTGQNSFFSTTEKRVTPAQNSFFSTTERRVNPGQNSFFSTTERRATPGQNTFFSTTEKRVFPEQNSFFSTTERKRFSSTTTTTTLAPTESTEEDGLSTEKIPVETVYFKSYGDDKDVSTTPRVDISLSQLNINKPTPQSEVEKKSFEDSVREGLEIPPSSGPNALRSFALYFAGNGGNPFKKDRDSKDTKDLFYIPTVREEEQKLNNVEDKKKDLVQRVDTIIKDSTSTTGDHSPAVAALPNSLTQQTRDSYSALFDRNHTQTEKQVLTVTEPDFGTTAFEEFTEDAEKINLELRKNDLDGSQSRGPVEPDSNVNQLNDEFSKVSPDLRELAQVFTKALSAYLDDPEAFRKVLSEIRPTEPSATETSTNPVDYPSVTQEDDEVLDFSDVTKSSYRRRTTTAAYRETTTEYITESPTTNRDAENFVVSLTPKKESELR</sequence>
<dbReference type="InterPro" id="IPR052976">
    <property type="entry name" value="Scoloptoxin-like"/>
</dbReference>
<feature type="compositionally biased region" description="Low complexity" evidence="2">
    <location>
        <begin position="416"/>
        <end position="428"/>
    </location>
</feature>
<proteinExistence type="predicted"/>
<dbReference type="PROSITE" id="PS50940">
    <property type="entry name" value="CHIT_BIND_II"/>
    <property type="match status" value="1"/>
</dbReference>
<feature type="region of interest" description="Disordered" evidence="2">
    <location>
        <begin position="119"/>
        <end position="230"/>
    </location>
</feature>
<dbReference type="Gene3D" id="2.170.140.10">
    <property type="entry name" value="Chitin binding domain"/>
    <property type="match status" value="1"/>
</dbReference>
<feature type="coiled-coil region" evidence="1">
    <location>
        <begin position="537"/>
        <end position="564"/>
    </location>
</feature>
<dbReference type="InterPro" id="IPR002557">
    <property type="entry name" value="Chitin-bd_dom"/>
</dbReference>
<dbReference type="InterPro" id="IPR036508">
    <property type="entry name" value="Chitin-bd_dom_sf"/>
</dbReference>
<dbReference type="PANTHER" id="PTHR22933">
    <property type="entry name" value="FI18007P1-RELATED"/>
    <property type="match status" value="1"/>
</dbReference>
<dbReference type="PANTHER" id="PTHR22933:SF42">
    <property type="entry name" value="FI18455P1-RELATED"/>
    <property type="match status" value="1"/>
</dbReference>
<dbReference type="GO" id="GO:0005576">
    <property type="term" value="C:extracellular region"/>
    <property type="evidence" value="ECO:0007669"/>
    <property type="project" value="InterPro"/>
</dbReference>
<keyword evidence="1" id="KW-0175">Coiled coil</keyword>
<evidence type="ECO:0000256" key="1">
    <source>
        <dbReference type="SAM" id="Coils"/>
    </source>
</evidence>